<dbReference type="PANTHER" id="PTHR12196:SF2">
    <property type="entry name" value="DIPHTHINE--AMMONIA LIGASE"/>
    <property type="match status" value="1"/>
</dbReference>
<dbReference type="GO" id="GO:0017178">
    <property type="term" value="F:diphthine-ammonia ligase activity"/>
    <property type="evidence" value="ECO:0007669"/>
    <property type="project" value="TreeGrafter"/>
</dbReference>
<dbReference type="Pfam" id="PF01042">
    <property type="entry name" value="Ribonuc_L-PSP"/>
    <property type="match status" value="2"/>
</dbReference>
<dbReference type="CDD" id="cd06155">
    <property type="entry name" value="eu_AANH_C_1"/>
    <property type="match status" value="1"/>
</dbReference>
<dbReference type="PANTHER" id="PTHR12196">
    <property type="entry name" value="DOMAIN OF UNKNOWN FUNCTION 71 DUF71 -CONTAINING PROTEIN"/>
    <property type="match status" value="1"/>
</dbReference>
<dbReference type="SUPFAM" id="SSF52402">
    <property type="entry name" value="Adenine nucleotide alpha hydrolases-like"/>
    <property type="match status" value="1"/>
</dbReference>
<dbReference type="Pfam" id="PF01902">
    <property type="entry name" value="Diphthami_syn_2"/>
    <property type="match status" value="1"/>
</dbReference>
<gene>
    <name evidence="2" type="ORF">NLI96_g1933</name>
</gene>
<dbReference type="Gene3D" id="3.30.1330.40">
    <property type="entry name" value="RutC-like"/>
    <property type="match status" value="2"/>
</dbReference>
<dbReference type="Gene3D" id="3.90.1490.10">
    <property type="entry name" value="putative n-type atp pyrophosphatase, domain 2"/>
    <property type="match status" value="1"/>
</dbReference>
<dbReference type="InterPro" id="IPR002761">
    <property type="entry name" value="Diphthami_syn_dom"/>
</dbReference>
<proteinExistence type="predicted"/>
<sequence length="563" mass="62148">MYQTVGQDAIELVAQALEVPLYRATISGSAVNQGSEYGARKAGSKGVDGDETEDLFELLSVVKSNFPDIQGVSVGAILSNYQRHDLYDLHPCGEGGEYETLTLDCPLFTRKIHLLDTETVIHSDNDFATVAYLRIRNAVLIPKDGDTKASPRIPQLLEGRFSEVQDRIAESNQAEEAFPSLIPHVAAQMPELQSISKQVGPWVAIGNIQRTSTAELSIEEEVQECFHSLEDHLKKYSLDLSHCTNINVFLSSIDLFAAVNQVYATFFGSSPPARACVAVDLPPPTRIRLECIAYNESHDADRQALHVQGLSYWAPANIGPYSQAITIEKQRIFISGQIGLIPSSLNLPSPQSLAQETALSCQHVERVVTALENNASGQWKGHAQLAIYWLQNVPDLHLVRSACDGSEVVAAPTLFVVVAALPKGALVEKQVVLHTGRFEVKDEYGEVEINTQLPTFQEGSITRQNGAKVQWESSHFNDNGSACTVIYLKAVLDETVFAELETRVKDIIRDIVSVRWFYRPSDISPHLPQFTVKSDIPTTPIPCRYIANRSTDNWDHAICIVSK</sequence>
<dbReference type="Proteomes" id="UP001212997">
    <property type="component" value="Unassembled WGS sequence"/>
</dbReference>
<dbReference type="GO" id="GO:0017183">
    <property type="term" value="P:protein histidyl modification to diphthamide"/>
    <property type="evidence" value="ECO:0007669"/>
    <property type="project" value="TreeGrafter"/>
</dbReference>
<dbReference type="AlphaFoldDB" id="A0AAD5V9G9"/>
<feature type="domain" description="Diphthamide synthase" evidence="1">
    <location>
        <begin position="85"/>
        <end position="131"/>
    </location>
</feature>
<name>A0AAD5V9G9_9APHY</name>
<evidence type="ECO:0000313" key="3">
    <source>
        <dbReference type="Proteomes" id="UP001212997"/>
    </source>
</evidence>
<dbReference type="InterPro" id="IPR006175">
    <property type="entry name" value="YjgF/YER057c/UK114"/>
</dbReference>
<reference evidence="2" key="1">
    <citation type="submission" date="2022-07" db="EMBL/GenBank/DDBJ databases">
        <title>Genome Sequence of Physisporinus lineatus.</title>
        <authorList>
            <person name="Buettner E."/>
        </authorList>
    </citation>
    <scope>NUCLEOTIDE SEQUENCE</scope>
    <source>
        <strain evidence="2">VT162</strain>
    </source>
</reference>
<evidence type="ECO:0000313" key="2">
    <source>
        <dbReference type="EMBL" id="KAJ3489698.1"/>
    </source>
</evidence>
<accession>A0AAD5V9G9</accession>
<organism evidence="2 3">
    <name type="scientific">Meripilus lineatus</name>
    <dbReference type="NCBI Taxonomy" id="2056292"/>
    <lineage>
        <taxon>Eukaryota</taxon>
        <taxon>Fungi</taxon>
        <taxon>Dikarya</taxon>
        <taxon>Basidiomycota</taxon>
        <taxon>Agaricomycotina</taxon>
        <taxon>Agaricomycetes</taxon>
        <taxon>Polyporales</taxon>
        <taxon>Meripilaceae</taxon>
        <taxon>Meripilus</taxon>
    </lineage>
</organism>
<keyword evidence="3" id="KW-1185">Reference proteome</keyword>
<dbReference type="InterPro" id="IPR030662">
    <property type="entry name" value="DPH6/MJ0570"/>
</dbReference>
<dbReference type="EMBL" id="JANAWD010000040">
    <property type="protein sequence ID" value="KAJ3489698.1"/>
    <property type="molecule type" value="Genomic_DNA"/>
</dbReference>
<comment type="caution">
    <text evidence="2">The sequence shown here is derived from an EMBL/GenBank/DDBJ whole genome shotgun (WGS) entry which is preliminary data.</text>
</comment>
<dbReference type="SUPFAM" id="SSF55298">
    <property type="entry name" value="YjgF-like"/>
    <property type="match status" value="2"/>
</dbReference>
<protein>
    <recommendedName>
        <fullName evidence="1">Diphthamide synthase domain-containing protein</fullName>
    </recommendedName>
</protein>
<evidence type="ECO:0000259" key="1">
    <source>
        <dbReference type="Pfam" id="PF01902"/>
    </source>
</evidence>
<dbReference type="InterPro" id="IPR035959">
    <property type="entry name" value="RutC-like_sf"/>
</dbReference>